<feature type="binding site" evidence="4">
    <location>
        <begin position="131"/>
        <end position="139"/>
    </location>
    <ligand>
        <name>ATP</name>
        <dbReference type="ChEBI" id="CHEBI:30616"/>
    </ligand>
</feature>
<dbReference type="PANTHER" id="PTHR23407">
    <property type="entry name" value="ATPASE INHIBITOR/5-FORMYLTETRAHYDROFOLATE CYCLO-LIGASE"/>
    <property type="match status" value="1"/>
</dbReference>
<dbReference type="GO" id="GO:0030272">
    <property type="term" value="F:5-formyltetrahydrofolate cyclo-ligase activity"/>
    <property type="evidence" value="ECO:0007669"/>
    <property type="project" value="UniProtKB-EC"/>
</dbReference>
<evidence type="ECO:0000256" key="4">
    <source>
        <dbReference type="PIRSR" id="PIRSR006806-1"/>
    </source>
</evidence>
<keyword evidence="6" id="KW-0436">Ligase</keyword>
<proteinExistence type="inferred from homology"/>
<dbReference type="InterPro" id="IPR037171">
    <property type="entry name" value="NagB/RpiA_transferase-like"/>
</dbReference>
<evidence type="ECO:0000313" key="7">
    <source>
        <dbReference type="Proteomes" id="UP000196118"/>
    </source>
</evidence>
<keyword evidence="3 4" id="KW-0067">ATP-binding</keyword>
<dbReference type="AlphaFoldDB" id="A0A1Y0VV52"/>
<dbReference type="Pfam" id="PF01812">
    <property type="entry name" value="5-FTHF_cyc-lig"/>
    <property type="match status" value="1"/>
</dbReference>
<dbReference type="Gene3D" id="3.40.50.10420">
    <property type="entry name" value="NagB/RpiA/CoA transferase-like"/>
    <property type="match status" value="1"/>
</dbReference>
<organism evidence="6 7">
    <name type="scientific">Pediococcus pentosaceus</name>
    <dbReference type="NCBI Taxonomy" id="1255"/>
    <lineage>
        <taxon>Bacteria</taxon>
        <taxon>Bacillati</taxon>
        <taxon>Bacillota</taxon>
        <taxon>Bacilli</taxon>
        <taxon>Lactobacillales</taxon>
        <taxon>Lactobacillaceae</taxon>
        <taxon>Pediococcus</taxon>
    </lineage>
</organism>
<accession>A0A1Y0VV52</accession>
<feature type="binding site" evidence="4">
    <location>
        <begin position="3"/>
        <end position="7"/>
    </location>
    <ligand>
        <name>ATP</name>
        <dbReference type="ChEBI" id="CHEBI:30616"/>
    </ligand>
</feature>
<dbReference type="RefSeq" id="WP_061812014.1">
    <property type="nucleotide sequence ID" value="NZ_CP085178.1"/>
</dbReference>
<dbReference type="SUPFAM" id="SSF100950">
    <property type="entry name" value="NagB/RpiA/CoA transferase-like"/>
    <property type="match status" value="1"/>
</dbReference>
<reference evidence="6 7" key="1">
    <citation type="submission" date="2017-05" db="EMBL/GenBank/DDBJ databases">
        <title>Genome sequence of Pediococcus pentosaceus strain SRCM100892.</title>
        <authorList>
            <person name="Cho S.H."/>
        </authorList>
    </citation>
    <scope>NUCLEOTIDE SEQUENCE [LARGE SCALE GENOMIC DNA]</scope>
    <source>
        <strain evidence="6 7">SRCM100892</strain>
    </source>
</reference>
<comment type="similarity">
    <text evidence="1 5">Belongs to the 5-formyltetrahydrofolate cyclo-ligase family.</text>
</comment>
<dbReference type="EC" id="6.3.3.2" evidence="5"/>
<dbReference type="PANTHER" id="PTHR23407:SF1">
    <property type="entry name" value="5-FORMYLTETRAHYDROFOLATE CYCLO-LIGASE"/>
    <property type="match status" value="1"/>
</dbReference>
<sequence length="187" mass="21538">MNKNIFRQTQIKRLNQIDITSKRAKEALILESFFDQHEVKNARKLAITMSHGFELDTAPIIQRLIENGKCVYVPRTLPERQMEFVEYNLNTPMQPKFQGILEPVGGNVVRPEALDLIIVPGLAYEVSNGYRLGFGGGYYDRYLKKTPASKIVLAFSEQIYSDPQWDVEPFDVPLEKIITEEGVRFER</sequence>
<dbReference type="GO" id="GO:0005524">
    <property type="term" value="F:ATP binding"/>
    <property type="evidence" value="ECO:0007669"/>
    <property type="project" value="UniProtKB-KW"/>
</dbReference>
<dbReference type="PIRSF" id="PIRSF006806">
    <property type="entry name" value="FTHF_cligase"/>
    <property type="match status" value="1"/>
</dbReference>
<dbReference type="InterPro" id="IPR024185">
    <property type="entry name" value="FTHF_cligase-like_sf"/>
</dbReference>
<evidence type="ECO:0000256" key="3">
    <source>
        <dbReference type="ARBA" id="ARBA00022840"/>
    </source>
</evidence>
<dbReference type="InterPro" id="IPR002698">
    <property type="entry name" value="FTHF_cligase"/>
</dbReference>
<dbReference type="GO" id="GO:0009396">
    <property type="term" value="P:folic acid-containing compound biosynthetic process"/>
    <property type="evidence" value="ECO:0007669"/>
    <property type="project" value="TreeGrafter"/>
</dbReference>
<dbReference type="NCBIfam" id="TIGR02727">
    <property type="entry name" value="MTHFS_bact"/>
    <property type="match status" value="1"/>
</dbReference>
<dbReference type="GO" id="GO:0035999">
    <property type="term" value="P:tetrahydrofolate interconversion"/>
    <property type="evidence" value="ECO:0007669"/>
    <property type="project" value="TreeGrafter"/>
</dbReference>
<keyword evidence="2 4" id="KW-0547">Nucleotide-binding</keyword>
<dbReference type="EMBL" id="CP021474">
    <property type="protein sequence ID" value="ARW20006.1"/>
    <property type="molecule type" value="Genomic_DNA"/>
</dbReference>
<comment type="cofactor">
    <cofactor evidence="5">
        <name>Mg(2+)</name>
        <dbReference type="ChEBI" id="CHEBI:18420"/>
    </cofactor>
</comment>
<evidence type="ECO:0000256" key="1">
    <source>
        <dbReference type="ARBA" id="ARBA00010638"/>
    </source>
</evidence>
<gene>
    <name evidence="6" type="ORF">S100892_01435</name>
</gene>
<protein>
    <recommendedName>
        <fullName evidence="5">5-formyltetrahydrofolate cyclo-ligase</fullName>
        <ecNumber evidence="5">6.3.3.2</ecNumber>
    </recommendedName>
</protein>
<dbReference type="Proteomes" id="UP000196118">
    <property type="component" value="Chromosome"/>
</dbReference>
<keyword evidence="5" id="KW-0479">Metal-binding</keyword>
<evidence type="ECO:0000256" key="5">
    <source>
        <dbReference type="RuleBase" id="RU361279"/>
    </source>
</evidence>
<feature type="binding site" evidence="4">
    <location>
        <position position="49"/>
    </location>
    <ligand>
        <name>substrate</name>
    </ligand>
</feature>
<dbReference type="GO" id="GO:0046872">
    <property type="term" value="F:metal ion binding"/>
    <property type="evidence" value="ECO:0007669"/>
    <property type="project" value="UniProtKB-KW"/>
</dbReference>
<evidence type="ECO:0000313" key="6">
    <source>
        <dbReference type="EMBL" id="ARW20006.1"/>
    </source>
</evidence>
<evidence type="ECO:0000256" key="2">
    <source>
        <dbReference type="ARBA" id="ARBA00022741"/>
    </source>
</evidence>
<feature type="binding site" evidence="4">
    <location>
        <position position="54"/>
    </location>
    <ligand>
        <name>substrate</name>
    </ligand>
</feature>
<name>A0A1Y0VV52_PEDPE</name>
<comment type="catalytic activity">
    <reaction evidence="5">
        <text>(6S)-5-formyl-5,6,7,8-tetrahydrofolate + ATP = (6R)-5,10-methenyltetrahydrofolate + ADP + phosphate</text>
        <dbReference type="Rhea" id="RHEA:10488"/>
        <dbReference type="ChEBI" id="CHEBI:30616"/>
        <dbReference type="ChEBI" id="CHEBI:43474"/>
        <dbReference type="ChEBI" id="CHEBI:57455"/>
        <dbReference type="ChEBI" id="CHEBI:57457"/>
        <dbReference type="ChEBI" id="CHEBI:456216"/>
        <dbReference type="EC" id="6.3.3.2"/>
    </reaction>
</comment>
<keyword evidence="5" id="KW-0460">Magnesium</keyword>